<dbReference type="InterPro" id="IPR037171">
    <property type="entry name" value="NagB/RpiA_transferase-like"/>
</dbReference>
<dbReference type="Gene3D" id="3.40.1080.20">
    <property type="entry name" value="Acetyl-CoA hydrolase/transferase C-terminal domain"/>
    <property type="match status" value="1"/>
</dbReference>
<reference evidence="5 6" key="1">
    <citation type="submission" date="2024-10" db="EMBL/GenBank/DDBJ databases">
        <authorList>
            <person name="Sang B.-I."/>
            <person name="Prabhaharan D."/>
        </authorList>
    </citation>
    <scope>NUCLEOTIDE SEQUENCE [LARGE SCALE GENOMIC DNA]</scope>
    <source>
        <strain evidence="5 6">MH</strain>
    </source>
</reference>
<dbReference type="Pfam" id="PF02550">
    <property type="entry name" value="AcetylCoA_hydro"/>
    <property type="match status" value="1"/>
</dbReference>
<keyword evidence="5" id="KW-0378">Hydrolase</keyword>
<gene>
    <name evidence="5" type="ORF">ACGTZG_01065</name>
</gene>
<dbReference type="PANTHER" id="PTHR21432">
    <property type="entry name" value="ACETYL-COA HYDROLASE-RELATED"/>
    <property type="match status" value="1"/>
</dbReference>
<dbReference type="GO" id="GO:0016787">
    <property type="term" value="F:hydrolase activity"/>
    <property type="evidence" value="ECO:0007669"/>
    <property type="project" value="UniProtKB-KW"/>
</dbReference>
<evidence type="ECO:0000259" key="3">
    <source>
        <dbReference type="Pfam" id="PF02550"/>
    </source>
</evidence>
<dbReference type="RefSeq" id="WP_201784386.1">
    <property type="nucleotide sequence ID" value="NZ_CP011940.1"/>
</dbReference>
<organism evidence="5 6">
    <name type="scientific">Megasphaera hexanoica</name>
    <dbReference type="NCBI Taxonomy" id="1675036"/>
    <lineage>
        <taxon>Bacteria</taxon>
        <taxon>Bacillati</taxon>
        <taxon>Bacillota</taxon>
        <taxon>Negativicutes</taxon>
        <taxon>Veillonellales</taxon>
        <taxon>Veillonellaceae</taxon>
        <taxon>Megasphaera</taxon>
    </lineage>
</organism>
<evidence type="ECO:0000259" key="4">
    <source>
        <dbReference type="Pfam" id="PF13336"/>
    </source>
</evidence>
<dbReference type="InterPro" id="IPR003702">
    <property type="entry name" value="ActCoA_hydro_N"/>
</dbReference>
<dbReference type="InterPro" id="IPR038460">
    <property type="entry name" value="AcetylCoA_hyd_C_sf"/>
</dbReference>
<evidence type="ECO:0000313" key="6">
    <source>
        <dbReference type="Proteomes" id="UP001605989"/>
    </source>
</evidence>
<dbReference type="Proteomes" id="UP001605989">
    <property type="component" value="Unassembled WGS sequence"/>
</dbReference>
<sequence>MMNQWQRMYEEKKMTAESLARQFKNGDVCVSTGQVAEPTGILQVLASYAPELDLEHIRHCVLLPLRQQEYMKAGMEKYIYHISHFVSAYDRNMIWEGRGDYMPAHYSQVPQVWTSVLPEPDVFYAAVSPMDEHGYFSFGTAADLSEVRHHAEKILVEVNPTMPRSFGSFIHISEVDGIWENDAPITVVDPPPVTNTDLAIGQMIADEIPNGATLQLGIGGIPNAVAQSLLDKRNLGVHSEMFCDSMVDLTLAGVITNGCKRIHRGTSVATFTFASRRTYDFIDNNPGVAFLPVSYVNDPRVIAMNDQVISINSCIEIDLFGQVCSETMGTKNYSGVGGQIDFIRGAAASKGGKSFLAFTATAKKGKVSKIKPVLTEGACVSTTRNDVDYVVTEFGMARLKGLTCSQRAKALIRIAAPAFREELTEAARKMHIIV</sequence>
<dbReference type="EMBL" id="JBIEKR010000001">
    <property type="protein sequence ID" value="MFG6271775.1"/>
    <property type="molecule type" value="Genomic_DNA"/>
</dbReference>
<accession>A0ABW7DK81</accession>
<evidence type="ECO:0000256" key="1">
    <source>
        <dbReference type="ARBA" id="ARBA00009632"/>
    </source>
</evidence>
<feature type="domain" description="Acetyl-CoA hydrolase/transferase N-terminal" evidence="3">
    <location>
        <begin position="6"/>
        <end position="188"/>
    </location>
</feature>
<dbReference type="SUPFAM" id="SSF100950">
    <property type="entry name" value="NagB/RpiA/CoA transferase-like"/>
    <property type="match status" value="2"/>
</dbReference>
<keyword evidence="6" id="KW-1185">Reference proteome</keyword>
<proteinExistence type="inferred from homology"/>
<comment type="caution">
    <text evidence="5">The sequence shown here is derived from an EMBL/GenBank/DDBJ whole genome shotgun (WGS) entry which is preliminary data.</text>
</comment>
<feature type="domain" description="Acetyl-CoA hydrolase/transferase C-terminal" evidence="4">
    <location>
        <begin position="275"/>
        <end position="427"/>
    </location>
</feature>
<dbReference type="InterPro" id="IPR046433">
    <property type="entry name" value="ActCoA_hydro"/>
</dbReference>
<dbReference type="Pfam" id="PF13336">
    <property type="entry name" value="AcetylCoA_hyd_C"/>
    <property type="match status" value="1"/>
</dbReference>
<dbReference type="InterPro" id="IPR026888">
    <property type="entry name" value="AcetylCoA_hyd_C"/>
</dbReference>
<dbReference type="PANTHER" id="PTHR21432:SF20">
    <property type="entry name" value="ACETYL-COA HYDROLASE"/>
    <property type="match status" value="1"/>
</dbReference>
<evidence type="ECO:0000256" key="2">
    <source>
        <dbReference type="ARBA" id="ARBA00022679"/>
    </source>
</evidence>
<keyword evidence="2" id="KW-0808">Transferase</keyword>
<dbReference type="Gene3D" id="3.40.1080.10">
    <property type="entry name" value="Glutaconate Coenzyme A-transferase"/>
    <property type="match status" value="1"/>
</dbReference>
<name>A0ABW7DK81_9FIRM</name>
<dbReference type="Gene3D" id="3.30.750.70">
    <property type="entry name" value="4-hydroxybutyrate coenzyme like domains"/>
    <property type="match status" value="1"/>
</dbReference>
<comment type="similarity">
    <text evidence="1">Belongs to the acetyl-CoA hydrolase/transferase family.</text>
</comment>
<evidence type="ECO:0000313" key="5">
    <source>
        <dbReference type="EMBL" id="MFG6271775.1"/>
    </source>
</evidence>
<protein>
    <submittedName>
        <fullName evidence="5">Acetyl-CoA hydrolase/transferase family protein</fullName>
    </submittedName>
</protein>